<name>A0AAD3CPH1_9STRA</name>
<gene>
    <name evidence="4" type="ORF">CTEN210_04910</name>
</gene>
<keyword evidence="1" id="KW-0677">Repeat</keyword>
<dbReference type="PROSITE" id="PS50088">
    <property type="entry name" value="ANK_REPEAT"/>
    <property type="match status" value="1"/>
</dbReference>
<dbReference type="Proteomes" id="UP001054902">
    <property type="component" value="Unassembled WGS sequence"/>
</dbReference>
<protein>
    <submittedName>
        <fullName evidence="4">Uncharacterized protein</fullName>
    </submittedName>
</protein>
<proteinExistence type="predicted"/>
<dbReference type="EMBL" id="BLLK01000027">
    <property type="protein sequence ID" value="GFH48434.1"/>
    <property type="molecule type" value="Genomic_DNA"/>
</dbReference>
<dbReference type="InterPro" id="IPR002110">
    <property type="entry name" value="Ankyrin_rpt"/>
</dbReference>
<dbReference type="SUPFAM" id="SSF48403">
    <property type="entry name" value="Ankyrin repeat"/>
    <property type="match status" value="1"/>
</dbReference>
<evidence type="ECO:0000256" key="2">
    <source>
        <dbReference type="ARBA" id="ARBA00023043"/>
    </source>
</evidence>
<dbReference type="PANTHER" id="PTHR24171">
    <property type="entry name" value="ANKYRIN REPEAT DOMAIN-CONTAINING PROTEIN 39-RELATED"/>
    <property type="match status" value="1"/>
</dbReference>
<reference evidence="4 5" key="1">
    <citation type="journal article" date="2021" name="Sci. Rep.">
        <title>The genome of the diatom Chaetoceros tenuissimus carries an ancient integrated fragment of an extant virus.</title>
        <authorList>
            <person name="Hongo Y."/>
            <person name="Kimura K."/>
            <person name="Takaki Y."/>
            <person name="Yoshida Y."/>
            <person name="Baba S."/>
            <person name="Kobayashi G."/>
            <person name="Nagasaki K."/>
            <person name="Hano T."/>
            <person name="Tomaru Y."/>
        </authorList>
    </citation>
    <scope>NUCLEOTIDE SEQUENCE [LARGE SCALE GENOMIC DNA]</scope>
    <source>
        <strain evidence="4 5">NIES-3715</strain>
    </source>
</reference>
<feature type="repeat" description="ANK" evidence="3">
    <location>
        <begin position="510"/>
        <end position="542"/>
    </location>
</feature>
<dbReference type="SMART" id="SM00248">
    <property type="entry name" value="ANK"/>
    <property type="match status" value="1"/>
</dbReference>
<dbReference type="PROSITE" id="PS50297">
    <property type="entry name" value="ANK_REP_REGION"/>
    <property type="match status" value="1"/>
</dbReference>
<dbReference type="Pfam" id="PF00023">
    <property type="entry name" value="Ank"/>
    <property type="match status" value="1"/>
</dbReference>
<dbReference type="Gene3D" id="1.25.40.20">
    <property type="entry name" value="Ankyrin repeat-containing domain"/>
    <property type="match status" value="1"/>
</dbReference>
<keyword evidence="2 3" id="KW-0040">ANK repeat</keyword>
<dbReference type="AlphaFoldDB" id="A0AAD3CPH1"/>
<evidence type="ECO:0000256" key="1">
    <source>
        <dbReference type="ARBA" id="ARBA00022737"/>
    </source>
</evidence>
<evidence type="ECO:0000313" key="5">
    <source>
        <dbReference type="Proteomes" id="UP001054902"/>
    </source>
</evidence>
<dbReference type="PANTHER" id="PTHR24171:SF9">
    <property type="entry name" value="ANKYRIN REPEAT DOMAIN-CONTAINING PROTEIN 39"/>
    <property type="match status" value="1"/>
</dbReference>
<dbReference type="InterPro" id="IPR036770">
    <property type="entry name" value="Ankyrin_rpt-contain_sf"/>
</dbReference>
<evidence type="ECO:0000256" key="3">
    <source>
        <dbReference type="PROSITE-ProRule" id="PRU00023"/>
    </source>
</evidence>
<sequence length="578" mass="65366">MALNLLSSQVLICAAVFGALIGISYLPVANTFSFDLTGLFYDDEDIYDGRPVFPRRNLIEEYGEIQYRCLVDSALSVDGGFCLNGDLEKSQLAASSPTAAPADSVSSKAFSNEATYGVDHSFPTHWNFPTDKSIMSSEMIAKSELYDNYLLGCRDYYRKDEYACVDSEKDRLEMNRNQPPVMQNYTTFGFQKTKAPADLMKSLKEFMNNNREDNYNDERWHPGDTHINHWKSKTYLLNVQDPNHIGGGMRLKNQIWNTAKDILSDWVNKDNTAGSSNRIELSPASLYGIRTYTKGSILAPHVDRLPLVISAIINVDQNLDGGEEWPLEIYGHDGVAYNVTLQPGEMLLYESASVIHGRPYPFQGKTYSNVFVHFEPAGHCLRHMERMKAASLLKEDTDELYKRSQRKQRLISALKKKERAAKEKSLSGVSSEGDVETVKFRATEIPFYVPSHYKSSPRWKQEIEYKKNVHDMKRAIPNNRANDLASWGDLVTLKKLAQDDKSILFQGDSNGWQPIHEAARAGRTEVIKYLIEEGADVNVRTNFGRGASPLWWAEERNGYNHESAIVLRKAGAKRIGPN</sequence>
<evidence type="ECO:0000313" key="4">
    <source>
        <dbReference type="EMBL" id="GFH48434.1"/>
    </source>
</evidence>
<keyword evidence="5" id="KW-1185">Reference proteome</keyword>
<organism evidence="4 5">
    <name type="scientific">Chaetoceros tenuissimus</name>
    <dbReference type="NCBI Taxonomy" id="426638"/>
    <lineage>
        <taxon>Eukaryota</taxon>
        <taxon>Sar</taxon>
        <taxon>Stramenopiles</taxon>
        <taxon>Ochrophyta</taxon>
        <taxon>Bacillariophyta</taxon>
        <taxon>Coscinodiscophyceae</taxon>
        <taxon>Chaetocerotophycidae</taxon>
        <taxon>Chaetocerotales</taxon>
        <taxon>Chaetocerotaceae</taxon>
        <taxon>Chaetoceros</taxon>
    </lineage>
</organism>
<accession>A0AAD3CPH1</accession>
<comment type="caution">
    <text evidence="4">The sequence shown here is derived from an EMBL/GenBank/DDBJ whole genome shotgun (WGS) entry which is preliminary data.</text>
</comment>